<evidence type="ECO:0000313" key="3">
    <source>
        <dbReference type="EMBL" id="KOG33301.1"/>
    </source>
</evidence>
<dbReference type="PATRIC" id="fig|67356.5.peg.4954"/>
<accession>A0A0L8L5F5</accession>
<feature type="transmembrane region" description="Helical" evidence="2">
    <location>
        <begin position="92"/>
        <end position="112"/>
    </location>
</feature>
<feature type="transmembrane region" description="Helical" evidence="2">
    <location>
        <begin position="65"/>
        <end position="86"/>
    </location>
</feature>
<feature type="region of interest" description="Disordered" evidence="1">
    <location>
        <begin position="35"/>
        <end position="60"/>
    </location>
</feature>
<dbReference type="EMBL" id="LGUS01000174">
    <property type="protein sequence ID" value="KOG33301.1"/>
    <property type="molecule type" value="Genomic_DNA"/>
</dbReference>
<dbReference type="RefSeq" id="WP_051869840.1">
    <property type="nucleotide sequence ID" value="NZ_KL575597.1"/>
</dbReference>
<keyword evidence="2" id="KW-0472">Membrane</keyword>
<dbReference type="Proteomes" id="UP000037251">
    <property type="component" value="Unassembled WGS sequence"/>
</dbReference>
<sequence length="153" mass="16143">MPNLPEPKPSAPAAGQAANPLTEAVIQAAVDNAIHEMRRDSTTPPARKPERPAMSEKATDDSVRMIAFGGMTLMVSAGGGILMIASDFANPTVIGMICAAPAAFALPILALARLAKGAKPEPEIHQHYTGPVHQDQRNVQTKNSGVWVKNTNE</sequence>
<dbReference type="STRING" id="67356.AQJ84_11195"/>
<reference evidence="4" key="1">
    <citation type="submission" date="2015-07" db="EMBL/GenBank/DDBJ databases">
        <authorList>
            <person name="Ju K.-S."/>
            <person name="Doroghazi J.R."/>
            <person name="Metcalf W.W."/>
        </authorList>
    </citation>
    <scope>NUCLEOTIDE SEQUENCE [LARGE SCALE GENOMIC DNA]</scope>
    <source>
        <strain evidence="4">NRRL 2290</strain>
    </source>
</reference>
<evidence type="ECO:0000256" key="1">
    <source>
        <dbReference type="SAM" id="MobiDB-lite"/>
    </source>
</evidence>
<gene>
    <name evidence="3" type="ORF">ADK37_23260</name>
</gene>
<evidence type="ECO:0000256" key="2">
    <source>
        <dbReference type="SAM" id="Phobius"/>
    </source>
</evidence>
<protein>
    <submittedName>
        <fullName evidence="3">Uncharacterized protein</fullName>
    </submittedName>
</protein>
<organism evidence="3 4">
    <name type="scientific">Streptomyces resistomycificus</name>
    <dbReference type="NCBI Taxonomy" id="67356"/>
    <lineage>
        <taxon>Bacteria</taxon>
        <taxon>Bacillati</taxon>
        <taxon>Actinomycetota</taxon>
        <taxon>Actinomycetes</taxon>
        <taxon>Kitasatosporales</taxon>
        <taxon>Streptomycetaceae</taxon>
        <taxon>Streptomyces</taxon>
        <taxon>Streptomyces aurantiacus group</taxon>
    </lineage>
</organism>
<evidence type="ECO:0000313" key="4">
    <source>
        <dbReference type="Proteomes" id="UP000037251"/>
    </source>
</evidence>
<dbReference type="eggNOG" id="ENOG5031HY5">
    <property type="taxonomic scope" value="Bacteria"/>
</dbReference>
<dbReference type="OrthoDB" id="4158356at2"/>
<name>A0A0L8L5F5_9ACTN</name>
<keyword evidence="2" id="KW-0812">Transmembrane</keyword>
<keyword evidence="2" id="KW-1133">Transmembrane helix</keyword>
<comment type="caution">
    <text evidence="3">The sequence shown here is derived from an EMBL/GenBank/DDBJ whole genome shotgun (WGS) entry which is preliminary data.</text>
</comment>
<keyword evidence="4" id="KW-1185">Reference proteome</keyword>
<proteinExistence type="predicted"/>
<dbReference type="AlphaFoldDB" id="A0A0L8L5F5"/>